<dbReference type="Gene3D" id="2.30.30.910">
    <property type="match status" value="1"/>
</dbReference>
<name>A0A1M7IAQ1_9HYPH</name>
<evidence type="ECO:0000313" key="8">
    <source>
        <dbReference type="EMBL" id="SHM37871.1"/>
    </source>
</evidence>
<feature type="domain" description="FlgD/Vpr Ig-like" evidence="7">
    <location>
        <begin position="110"/>
        <end position="181"/>
    </location>
</feature>
<dbReference type="InterPro" id="IPR025965">
    <property type="entry name" value="FlgD/Vpr_Ig-like"/>
</dbReference>
<evidence type="ECO:0000256" key="1">
    <source>
        <dbReference type="ARBA" id="ARBA00010577"/>
    </source>
</evidence>
<keyword evidence="8" id="KW-0282">Flagellum</keyword>
<evidence type="ECO:0000259" key="7">
    <source>
        <dbReference type="Pfam" id="PF13860"/>
    </source>
</evidence>
<evidence type="ECO:0000256" key="2">
    <source>
        <dbReference type="ARBA" id="ARBA00016013"/>
    </source>
</evidence>
<protein>
    <recommendedName>
        <fullName evidence="2 5">Basal-body rod modification protein FlgD</fullName>
    </recommendedName>
</protein>
<dbReference type="RefSeq" id="WP_073013459.1">
    <property type="nucleotide sequence ID" value="NZ_FRBW01000002.1"/>
</dbReference>
<comment type="similarity">
    <text evidence="1 5">Belongs to the FlgD family.</text>
</comment>
<dbReference type="InterPro" id="IPR005648">
    <property type="entry name" value="FlgD"/>
</dbReference>
<dbReference type="Pfam" id="PF03963">
    <property type="entry name" value="FlgD"/>
    <property type="match status" value="1"/>
</dbReference>
<organism evidence="8 9">
    <name type="scientific">Roseibium suaedae</name>
    <dbReference type="NCBI Taxonomy" id="735517"/>
    <lineage>
        <taxon>Bacteria</taxon>
        <taxon>Pseudomonadati</taxon>
        <taxon>Pseudomonadota</taxon>
        <taxon>Alphaproteobacteria</taxon>
        <taxon>Hyphomicrobiales</taxon>
        <taxon>Stappiaceae</taxon>
        <taxon>Roseibium</taxon>
    </lineage>
</organism>
<keyword evidence="8" id="KW-0966">Cell projection</keyword>
<gene>
    <name evidence="8" type="ORF">SAMN05444272_2485</name>
</gene>
<proteinExistence type="inferred from homology"/>
<keyword evidence="8" id="KW-0969">Cilium</keyword>
<evidence type="ECO:0000256" key="5">
    <source>
        <dbReference type="RuleBase" id="RU362076"/>
    </source>
</evidence>
<dbReference type="Pfam" id="PF13860">
    <property type="entry name" value="FlgD_ig"/>
    <property type="match status" value="1"/>
</dbReference>
<dbReference type="OrthoDB" id="9785233at2"/>
<dbReference type="EMBL" id="FRBW01000002">
    <property type="protein sequence ID" value="SHM37871.1"/>
    <property type="molecule type" value="Genomic_DNA"/>
</dbReference>
<reference evidence="8 9" key="1">
    <citation type="submission" date="2016-11" db="EMBL/GenBank/DDBJ databases">
        <authorList>
            <person name="Jaros S."/>
            <person name="Januszkiewicz K."/>
            <person name="Wedrychowicz H."/>
        </authorList>
    </citation>
    <scope>NUCLEOTIDE SEQUENCE [LARGE SCALE GENOMIC DNA]</scope>
    <source>
        <strain evidence="8 9">DSM 22153</strain>
    </source>
</reference>
<evidence type="ECO:0000256" key="6">
    <source>
        <dbReference type="SAM" id="MobiDB-lite"/>
    </source>
</evidence>
<keyword evidence="3 5" id="KW-1005">Bacterial flagellum biogenesis</keyword>
<feature type="region of interest" description="Disordered" evidence="6">
    <location>
        <begin position="1"/>
        <end position="27"/>
    </location>
</feature>
<keyword evidence="9" id="KW-1185">Reference proteome</keyword>
<dbReference type="STRING" id="735517.SAMN05444272_2485"/>
<dbReference type="AlphaFoldDB" id="A0A1M7IAQ1"/>
<sequence>MSISSVNYYTSTSSTSTSTSSTSSSSSTLGITSSDFLQLMVEQLQNQSPLDPADTDSYLDKLVAYASYDTQTAISDNLESITSTLSSTLSSSGLGYIGQTVEVTGSTTSLEDSSAEWTYTLDSNAASTTINILDENGDVVWTGSGETDAGTHSFSWDGTTTDGTQLEDGGTYTLSIEATDSDGDSIDGSTTVIGKVTGLDVSDDDSLLKIGDASFSVENVLQILAS</sequence>
<dbReference type="Proteomes" id="UP000186002">
    <property type="component" value="Unassembled WGS sequence"/>
</dbReference>
<accession>A0A1M7IAQ1</accession>
<evidence type="ECO:0000256" key="4">
    <source>
        <dbReference type="ARBA" id="ARBA00024746"/>
    </source>
</evidence>
<dbReference type="Gene3D" id="2.60.40.4070">
    <property type="match status" value="1"/>
</dbReference>
<evidence type="ECO:0000256" key="3">
    <source>
        <dbReference type="ARBA" id="ARBA00022795"/>
    </source>
</evidence>
<evidence type="ECO:0000313" key="9">
    <source>
        <dbReference type="Proteomes" id="UP000186002"/>
    </source>
</evidence>
<comment type="function">
    <text evidence="4 5">Required for flagellar hook formation. May act as a scaffolding protein.</text>
</comment>
<dbReference type="GO" id="GO:0044781">
    <property type="term" value="P:bacterial-type flagellum organization"/>
    <property type="evidence" value="ECO:0007669"/>
    <property type="project" value="UniProtKB-UniRule"/>
</dbReference>